<keyword evidence="3" id="KW-1185">Reference proteome</keyword>
<evidence type="ECO:0000313" key="3">
    <source>
        <dbReference type="Proteomes" id="UP000752696"/>
    </source>
</evidence>
<evidence type="ECO:0000313" key="2">
    <source>
        <dbReference type="EMBL" id="CAD1477329.1"/>
    </source>
</evidence>
<dbReference type="EMBL" id="CAJDYZ010009964">
    <property type="protein sequence ID" value="CAD1477329.1"/>
    <property type="molecule type" value="Genomic_DNA"/>
</dbReference>
<evidence type="ECO:0000256" key="1">
    <source>
        <dbReference type="SAM" id="MobiDB-lite"/>
    </source>
</evidence>
<name>A0A6V7HAJ8_9HYME</name>
<feature type="region of interest" description="Disordered" evidence="1">
    <location>
        <begin position="101"/>
        <end position="190"/>
    </location>
</feature>
<dbReference type="AlphaFoldDB" id="A0A6V7HAJ8"/>
<organism evidence="2 3">
    <name type="scientific">Heterotrigona itama</name>
    <dbReference type="NCBI Taxonomy" id="395501"/>
    <lineage>
        <taxon>Eukaryota</taxon>
        <taxon>Metazoa</taxon>
        <taxon>Ecdysozoa</taxon>
        <taxon>Arthropoda</taxon>
        <taxon>Hexapoda</taxon>
        <taxon>Insecta</taxon>
        <taxon>Pterygota</taxon>
        <taxon>Neoptera</taxon>
        <taxon>Endopterygota</taxon>
        <taxon>Hymenoptera</taxon>
        <taxon>Apocrita</taxon>
        <taxon>Aculeata</taxon>
        <taxon>Apoidea</taxon>
        <taxon>Anthophila</taxon>
        <taxon>Apidae</taxon>
        <taxon>Heterotrigona</taxon>
    </lineage>
</organism>
<accession>A0A6V7HAJ8</accession>
<proteinExistence type="predicted"/>
<protein>
    <submittedName>
        <fullName evidence="2">Uncharacterized protein</fullName>
    </submittedName>
</protein>
<sequence>MVRYHIQRIGWYFWRTREHLADERCLTTENNEQVNRGRPVLTLRVHLHRNDAKVSALSGARQLGAERLTGTVEGWEERFCGRLNKLSHFDNEATHKATMAIWKPNPTPKSSNEREGSQEGGRESSVRQVKRSKTIGEVATLESQTMGRRKEKGTKDVSVNWNYWEHGSREKAKRSERSSWWSSGGHRRGR</sequence>
<comment type="caution">
    <text evidence="2">The sequence shown here is derived from an EMBL/GenBank/DDBJ whole genome shotgun (WGS) entry which is preliminary data.</text>
</comment>
<gene>
    <name evidence="2" type="ORF">MHI_LOCUS721909</name>
</gene>
<feature type="compositionally biased region" description="Basic and acidic residues" evidence="1">
    <location>
        <begin position="111"/>
        <end position="125"/>
    </location>
</feature>
<reference evidence="2" key="1">
    <citation type="submission" date="2020-07" db="EMBL/GenBank/DDBJ databases">
        <authorList>
            <person name="Nazaruddin N."/>
        </authorList>
    </citation>
    <scope>NUCLEOTIDE SEQUENCE</scope>
</reference>
<dbReference type="OrthoDB" id="10606562at2759"/>
<dbReference type="Proteomes" id="UP000752696">
    <property type="component" value="Unassembled WGS sequence"/>
</dbReference>
<feature type="compositionally biased region" description="Basic and acidic residues" evidence="1">
    <location>
        <begin position="166"/>
        <end position="177"/>
    </location>
</feature>